<dbReference type="InterPro" id="IPR025996">
    <property type="entry name" value="MT1864/Rv1816-like_C"/>
</dbReference>
<feature type="DNA-binding region" description="H-T-H motif" evidence="4">
    <location>
        <begin position="39"/>
        <end position="58"/>
    </location>
</feature>
<dbReference type="SUPFAM" id="SSF48498">
    <property type="entry name" value="Tetracyclin repressor-like, C-terminal domain"/>
    <property type="match status" value="1"/>
</dbReference>
<reference evidence="7" key="1">
    <citation type="submission" date="2016-03" db="EMBL/GenBank/DDBJ databases">
        <authorList>
            <person name="Ploux O."/>
        </authorList>
    </citation>
    <scope>NUCLEOTIDE SEQUENCE [LARGE SCALE GENOMIC DNA]</scope>
    <source>
        <strain evidence="7">BS258</strain>
    </source>
</reference>
<dbReference type="PANTHER" id="PTHR30055">
    <property type="entry name" value="HTH-TYPE TRANSCRIPTIONAL REGULATOR RUTR"/>
    <property type="match status" value="1"/>
</dbReference>
<accession>A0A142NS13</accession>
<dbReference type="InterPro" id="IPR050109">
    <property type="entry name" value="HTH-type_TetR-like_transc_reg"/>
</dbReference>
<evidence type="ECO:0000256" key="3">
    <source>
        <dbReference type="ARBA" id="ARBA00023163"/>
    </source>
</evidence>
<protein>
    <submittedName>
        <fullName evidence="6">TetR family transcriptional regulator</fullName>
    </submittedName>
</protein>
<keyword evidence="2 4" id="KW-0238">DNA-binding</keyword>
<dbReference type="InterPro" id="IPR009057">
    <property type="entry name" value="Homeodomain-like_sf"/>
</dbReference>
<proteinExistence type="predicted"/>
<evidence type="ECO:0000259" key="5">
    <source>
        <dbReference type="PROSITE" id="PS50977"/>
    </source>
</evidence>
<keyword evidence="1" id="KW-0805">Transcription regulation</keyword>
<dbReference type="SUPFAM" id="SSF46689">
    <property type="entry name" value="Homeodomain-like"/>
    <property type="match status" value="1"/>
</dbReference>
<evidence type="ECO:0000313" key="7">
    <source>
        <dbReference type="Proteomes" id="UP000075950"/>
    </source>
</evidence>
<dbReference type="AlphaFoldDB" id="A0A142NS13"/>
<gene>
    <name evidence="6" type="ORF">A2T55_14400</name>
</gene>
<dbReference type="Pfam" id="PF13305">
    <property type="entry name" value="TetR_C_33"/>
    <property type="match status" value="1"/>
</dbReference>
<dbReference type="EMBL" id="CP014869">
    <property type="protein sequence ID" value="AMT94791.1"/>
    <property type="molecule type" value="Genomic_DNA"/>
</dbReference>
<dbReference type="InterPro" id="IPR036271">
    <property type="entry name" value="Tet_transcr_reg_TetR-rel_C_sf"/>
</dbReference>
<dbReference type="Proteomes" id="UP000075950">
    <property type="component" value="Chromosome"/>
</dbReference>
<feature type="domain" description="HTH tetR-type" evidence="5">
    <location>
        <begin position="16"/>
        <end position="76"/>
    </location>
</feature>
<dbReference type="GO" id="GO:0000976">
    <property type="term" value="F:transcription cis-regulatory region binding"/>
    <property type="evidence" value="ECO:0007669"/>
    <property type="project" value="TreeGrafter"/>
</dbReference>
<dbReference type="GO" id="GO:0003700">
    <property type="term" value="F:DNA-binding transcription factor activity"/>
    <property type="evidence" value="ECO:0007669"/>
    <property type="project" value="TreeGrafter"/>
</dbReference>
<evidence type="ECO:0000256" key="4">
    <source>
        <dbReference type="PROSITE-ProRule" id="PRU00335"/>
    </source>
</evidence>
<dbReference type="Pfam" id="PF00440">
    <property type="entry name" value="TetR_N"/>
    <property type="match status" value="1"/>
</dbReference>
<dbReference type="PANTHER" id="PTHR30055:SF220">
    <property type="entry name" value="TETR-FAMILY REGULATORY PROTEIN"/>
    <property type="match status" value="1"/>
</dbReference>
<dbReference type="PROSITE" id="PS50977">
    <property type="entry name" value="HTH_TETR_2"/>
    <property type="match status" value="1"/>
</dbReference>
<dbReference type="KEGG" id="bly:A2T55_14400"/>
<name>A0A142NS13_BRELN</name>
<evidence type="ECO:0000256" key="1">
    <source>
        <dbReference type="ARBA" id="ARBA00023015"/>
    </source>
</evidence>
<dbReference type="InterPro" id="IPR001647">
    <property type="entry name" value="HTH_TetR"/>
</dbReference>
<evidence type="ECO:0000256" key="2">
    <source>
        <dbReference type="ARBA" id="ARBA00023125"/>
    </source>
</evidence>
<dbReference type="Gene3D" id="1.10.357.10">
    <property type="entry name" value="Tetracycline Repressor, domain 2"/>
    <property type="match status" value="1"/>
</dbReference>
<organism evidence="6 7">
    <name type="scientific">Brevibacterium linens</name>
    <dbReference type="NCBI Taxonomy" id="1703"/>
    <lineage>
        <taxon>Bacteria</taxon>
        <taxon>Bacillati</taxon>
        <taxon>Actinomycetota</taxon>
        <taxon>Actinomycetes</taxon>
        <taxon>Micrococcales</taxon>
        <taxon>Brevibacteriaceae</taxon>
        <taxon>Brevibacterium</taxon>
    </lineage>
</organism>
<evidence type="ECO:0000313" key="6">
    <source>
        <dbReference type="EMBL" id="AMT94791.1"/>
    </source>
</evidence>
<sequence length="197" mass="20677">MKSLLRYDRTVTYHHGDLRRTLLAETASAIAEDGVAKLSMRALAKRAGVSNAAPTYHFGDKSGLLTALAAEGYDRLAEAMSGVDEGGGLVDRGVAYVEFALACPSHFTVMFQPRLLHDDDAELTAARQRAWAALSVGVVKTRSGPDSDFGVAAWSLVHGYATLVLSGAVAPEDALRQARIVAGHLGEGAGKGPGKSD</sequence>
<keyword evidence="3" id="KW-0804">Transcription</keyword>